<accession>A0ABY6HXZ1</accession>
<dbReference type="EMBL" id="CP104013">
    <property type="protein sequence ID" value="UYP48400.1"/>
    <property type="molecule type" value="Genomic_DNA"/>
</dbReference>
<dbReference type="Proteomes" id="UP001208689">
    <property type="component" value="Chromosome"/>
</dbReference>
<proteinExistence type="predicted"/>
<reference evidence="1" key="1">
    <citation type="submission" date="2022-09" db="EMBL/GenBank/DDBJ databases">
        <title>Actin cytoskeleton and complex cell architecture in an #Asgard archaeon.</title>
        <authorList>
            <person name="Ponce Toledo R.I."/>
            <person name="Schleper C."/>
            <person name="Rodrigues Oliveira T."/>
            <person name="Wollweber F."/>
            <person name="Xu J."/>
            <person name="Rittmann S."/>
            <person name="Klingl A."/>
            <person name="Pilhofer M."/>
        </authorList>
    </citation>
    <scope>NUCLEOTIDE SEQUENCE</scope>
    <source>
        <strain evidence="1">B-35</strain>
    </source>
</reference>
<keyword evidence="2" id="KW-1185">Reference proteome</keyword>
<name>A0ABY6HXZ1_9ARCH</name>
<sequence>MTKTVFKMKPKQRKKEGLQRLSGKLAEKLGADAHILQNLSNTALKNFEKKTHVRVMNLFLTEPHQVSCVIPLMMNFFETEFEQIFSTKGDLDQALIITKNGLEEMYGII</sequence>
<gene>
    <name evidence="1" type="ORF">NEF87_004685</name>
</gene>
<protein>
    <submittedName>
        <fullName evidence="1">Uncharacterized protein</fullName>
    </submittedName>
</protein>
<evidence type="ECO:0000313" key="1">
    <source>
        <dbReference type="EMBL" id="UYP48400.1"/>
    </source>
</evidence>
<organism evidence="1 2">
    <name type="scientific">Candidatus Lokiarchaeum ossiferum</name>
    <dbReference type="NCBI Taxonomy" id="2951803"/>
    <lineage>
        <taxon>Archaea</taxon>
        <taxon>Promethearchaeati</taxon>
        <taxon>Promethearchaeota</taxon>
        <taxon>Promethearchaeia</taxon>
        <taxon>Promethearchaeales</taxon>
        <taxon>Promethearchaeaceae</taxon>
        <taxon>Candidatus Lokiarchaeum</taxon>
    </lineage>
</organism>
<evidence type="ECO:0000313" key="2">
    <source>
        <dbReference type="Proteomes" id="UP001208689"/>
    </source>
</evidence>